<organism evidence="1 2">
    <name type="scientific">Smallanthus sonchifolius</name>
    <dbReference type="NCBI Taxonomy" id="185202"/>
    <lineage>
        <taxon>Eukaryota</taxon>
        <taxon>Viridiplantae</taxon>
        <taxon>Streptophyta</taxon>
        <taxon>Embryophyta</taxon>
        <taxon>Tracheophyta</taxon>
        <taxon>Spermatophyta</taxon>
        <taxon>Magnoliopsida</taxon>
        <taxon>eudicotyledons</taxon>
        <taxon>Gunneridae</taxon>
        <taxon>Pentapetalae</taxon>
        <taxon>asterids</taxon>
        <taxon>campanulids</taxon>
        <taxon>Asterales</taxon>
        <taxon>Asteraceae</taxon>
        <taxon>Asteroideae</taxon>
        <taxon>Heliantheae alliance</taxon>
        <taxon>Millerieae</taxon>
        <taxon>Smallanthus</taxon>
    </lineage>
</organism>
<name>A0ACB9GRV1_9ASTR</name>
<sequence>MAKKASFPVLEITVLGRLSAPLPADGVGFFLCSGLGYFFSVEMLMNDSCGVVHHVFCEGRSGEFSANSVPPLF</sequence>
<dbReference type="Proteomes" id="UP001056120">
    <property type="component" value="Linkage Group LG14"/>
</dbReference>
<dbReference type="EMBL" id="CM042031">
    <property type="protein sequence ID" value="KAI3786137.1"/>
    <property type="molecule type" value="Genomic_DNA"/>
</dbReference>
<protein>
    <submittedName>
        <fullName evidence="1">Uncharacterized protein</fullName>
    </submittedName>
</protein>
<reference evidence="2" key="1">
    <citation type="journal article" date="2022" name="Mol. Ecol. Resour.">
        <title>The genomes of chicory, endive, great burdock and yacon provide insights into Asteraceae palaeo-polyploidization history and plant inulin production.</title>
        <authorList>
            <person name="Fan W."/>
            <person name="Wang S."/>
            <person name="Wang H."/>
            <person name="Wang A."/>
            <person name="Jiang F."/>
            <person name="Liu H."/>
            <person name="Zhao H."/>
            <person name="Xu D."/>
            <person name="Zhang Y."/>
        </authorList>
    </citation>
    <scope>NUCLEOTIDE SEQUENCE [LARGE SCALE GENOMIC DNA]</scope>
    <source>
        <strain evidence="2">cv. Yunnan</strain>
    </source>
</reference>
<accession>A0ACB9GRV1</accession>
<reference evidence="1 2" key="2">
    <citation type="journal article" date="2022" name="Mol. Ecol. Resour.">
        <title>The genomes of chicory, endive, great burdock and yacon provide insights into Asteraceae paleo-polyploidization history and plant inulin production.</title>
        <authorList>
            <person name="Fan W."/>
            <person name="Wang S."/>
            <person name="Wang H."/>
            <person name="Wang A."/>
            <person name="Jiang F."/>
            <person name="Liu H."/>
            <person name="Zhao H."/>
            <person name="Xu D."/>
            <person name="Zhang Y."/>
        </authorList>
    </citation>
    <scope>NUCLEOTIDE SEQUENCE [LARGE SCALE GENOMIC DNA]</scope>
    <source>
        <strain evidence="2">cv. Yunnan</strain>
        <tissue evidence="1">Leaves</tissue>
    </source>
</reference>
<proteinExistence type="predicted"/>
<evidence type="ECO:0000313" key="2">
    <source>
        <dbReference type="Proteomes" id="UP001056120"/>
    </source>
</evidence>
<gene>
    <name evidence="1" type="ORF">L1987_45268</name>
</gene>
<evidence type="ECO:0000313" key="1">
    <source>
        <dbReference type="EMBL" id="KAI3786137.1"/>
    </source>
</evidence>
<comment type="caution">
    <text evidence="1">The sequence shown here is derived from an EMBL/GenBank/DDBJ whole genome shotgun (WGS) entry which is preliminary data.</text>
</comment>
<keyword evidence="2" id="KW-1185">Reference proteome</keyword>